<protein>
    <submittedName>
        <fullName evidence="3">Uncharacterized protein</fullName>
    </submittedName>
</protein>
<reference evidence="3 4" key="1">
    <citation type="submission" date="2019-10" db="EMBL/GenBank/DDBJ databases">
        <authorList>
            <person name="Palmer J.M."/>
        </authorList>
    </citation>
    <scope>NUCLEOTIDE SEQUENCE [LARGE SCALE GENOMIC DNA]</scope>
    <source>
        <strain evidence="3 4">TWF694</strain>
    </source>
</reference>
<evidence type="ECO:0000256" key="1">
    <source>
        <dbReference type="SAM" id="MobiDB-lite"/>
    </source>
</evidence>
<evidence type="ECO:0000256" key="2">
    <source>
        <dbReference type="SAM" id="SignalP"/>
    </source>
</evidence>
<accession>A0AAV9WT77</accession>
<gene>
    <name evidence="3" type="ORF">TWF694_005445</name>
</gene>
<evidence type="ECO:0000313" key="4">
    <source>
        <dbReference type="Proteomes" id="UP001365542"/>
    </source>
</evidence>
<dbReference type="EMBL" id="JAVHJO010000017">
    <property type="protein sequence ID" value="KAK6525300.1"/>
    <property type="molecule type" value="Genomic_DNA"/>
</dbReference>
<feature type="region of interest" description="Disordered" evidence="1">
    <location>
        <begin position="76"/>
        <end position="122"/>
    </location>
</feature>
<keyword evidence="4" id="KW-1185">Reference proteome</keyword>
<evidence type="ECO:0000313" key="3">
    <source>
        <dbReference type="EMBL" id="KAK6525300.1"/>
    </source>
</evidence>
<dbReference type="Proteomes" id="UP001365542">
    <property type="component" value="Unassembled WGS sequence"/>
</dbReference>
<feature type="compositionally biased region" description="Low complexity" evidence="1">
    <location>
        <begin position="76"/>
        <end position="98"/>
    </location>
</feature>
<dbReference type="AlphaFoldDB" id="A0AAV9WT77"/>
<proteinExistence type="predicted"/>
<comment type="caution">
    <text evidence="3">The sequence shown here is derived from an EMBL/GenBank/DDBJ whole genome shotgun (WGS) entry which is preliminary data.</text>
</comment>
<name>A0AAV9WT77_9PEZI</name>
<feature type="chain" id="PRO_5043866563" evidence="2">
    <location>
        <begin position="20"/>
        <end position="257"/>
    </location>
</feature>
<feature type="region of interest" description="Disordered" evidence="1">
    <location>
        <begin position="225"/>
        <end position="257"/>
    </location>
</feature>
<sequence length="257" mass="26434">MKFSTVTLAVISSAALAAAAPAANKPAAAASSFDFGALAASAQDAASKAGKHGTPSTGHAVPTHHAAFRRDTEYGAQEGEAQAGAAPAAEKPAAGSAADKFKEGVTAPDTAPKPTKPKFTKEKFNNAVDSVVEHYKAEGPGDGSFVLPESQRLTGPLGPVQEGAVDMFNKHAPQSVINLLNSINKNPVARLATGPHPLIKLADKGLGWFGGLFLNQKEREIADAQKAAHKQKVENQLNQELETAKAAAKPPAPAPAE</sequence>
<organism evidence="3 4">
    <name type="scientific">Orbilia ellipsospora</name>
    <dbReference type="NCBI Taxonomy" id="2528407"/>
    <lineage>
        <taxon>Eukaryota</taxon>
        <taxon>Fungi</taxon>
        <taxon>Dikarya</taxon>
        <taxon>Ascomycota</taxon>
        <taxon>Pezizomycotina</taxon>
        <taxon>Orbiliomycetes</taxon>
        <taxon>Orbiliales</taxon>
        <taxon>Orbiliaceae</taxon>
        <taxon>Orbilia</taxon>
    </lineage>
</organism>
<feature type="signal peptide" evidence="2">
    <location>
        <begin position="1"/>
        <end position="19"/>
    </location>
</feature>
<keyword evidence="2" id="KW-0732">Signal</keyword>